<dbReference type="InterPro" id="IPR029058">
    <property type="entry name" value="AB_hydrolase_fold"/>
</dbReference>
<dbReference type="AlphaFoldDB" id="A0A158PJ54"/>
<accession>A0A158PJ54</accession>
<evidence type="ECO:0000313" key="2">
    <source>
        <dbReference type="Proteomes" id="UP000267027"/>
    </source>
</evidence>
<dbReference type="GO" id="GO:0016042">
    <property type="term" value="P:lipid catabolic process"/>
    <property type="evidence" value="ECO:0007669"/>
    <property type="project" value="InterPro"/>
</dbReference>
<dbReference type="GO" id="GO:0016298">
    <property type="term" value="F:lipase activity"/>
    <property type="evidence" value="ECO:0007669"/>
    <property type="project" value="TreeGrafter"/>
</dbReference>
<dbReference type="PANTHER" id="PTHR32015:SF8">
    <property type="entry name" value="LIPASE"/>
    <property type="match status" value="1"/>
</dbReference>
<dbReference type="Pfam" id="PF01674">
    <property type="entry name" value="Lipase_2"/>
    <property type="match status" value="1"/>
</dbReference>
<protein>
    <submittedName>
        <fullName evidence="3">Lipase domain-containing protein</fullName>
    </submittedName>
</protein>
<organism evidence="3">
    <name type="scientific">Angiostrongylus costaricensis</name>
    <name type="common">Nematode worm</name>
    <dbReference type="NCBI Taxonomy" id="334426"/>
    <lineage>
        <taxon>Eukaryota</taxon>
        <taxon>Metazoa</taxon>
        <taxon>Ecdysozoa</taxon>
        <taxon>Nematoda</taxon>
        <taxon>Chromadorea</taxon>
        <taxon>Rhabditida</taxon>
        <taxon>Rhabditina</taxon>
        <taxon>Rhabditomorpha</taxon>
        <taxon>Strongyloidea</taxon>
        <taxon>Metastrongylidae</taxon>
        <taxon>Angiostrongylus</taxon>
    </lineage>
</organism>
<keyword evidence="2" id="KW-1185">Reference proteome</keyword>
<dbReference type="Gene3D" id="3.40.50.1820">
    <property type="entry name" value="alpha/beta hydrolase"/>
    <property type="match status" value="1"/>
</dbReference>
<dbReference type="PANTHER" id="PTHR32015">
    <property type="entry name" value="FASTING INDUCED LIPASE"/>
    <property type="match status" value="1"/>
</dbReference>
<sequence length="246" mass="27244">SDLGKIGSFGGKENDSDEIENDPVIFVHGASDVAGSKMKVLADQYKVCCLENRATLKQSYTPLHMVTEHREILFNGLCIRCDVNSLSRHIRALILAVRFYARRNVDIVAFSLGVPITRKAILGGKNNIFRICFDTKENLGVPLTRYIDTFVGISGPNHGMTFKVAGLPVPTCALGTLPICDKVIGLYSGLCPMESDFLHDINGKYHYEGDRVYSIYSHADEKIGYKVCNKVSSEFWRNNAIGFIAS</sequence>
<dbReference type="Proteomes" id="UP000267027">
    <property type="component" value="Unassembled WGS sequence"/>
</dbReference>
<evidence type="ECO:0000313" key="3">
    <source>
        <dbReference type="WBParaSite" id="ACOC_0000834001-mRNA-1"/>
    </source>
</evidence>
<proteinExistence type="predicted"/>
<dbReference type="SUPFAM" id="SSF53474">
    <property type="entry name" value="alpha/beta-Hydrolases"/>
    <property type="match status" value="1"/>
</dbReference>
<dbReference type="WBParaSite" id="ACOC_0000834001-mRNA-1">
    <property type="protein sequence ID" value="ACOC_0000834001-mRNA-1"/>
    <property type="gene ID" value="ACOC_0000834001"/>
</dbReference>
<reference evidence="3" key="1">
    <citation type="submission" date="2016-04" db="UniProtKB">
        <authorList>
            <consortium name="WormBaseParasite"/>
        </authorList>
    </citation>
    <scope>IDENTIFICATION</scope>
</reference>
<gene>
    <name evidence="1" type="ORF">ACOC_LOCUS8341</name>
</gene>
<dbReference type="OrthoDB" id="5838125at2759"/>
<reference evidence="1 2" key="2">
    <citation type="submission" date="2018-11" db="EMBL/GenBank/DDBJ databases">
        <authorList>
            <consortium name="Pathogen Informatics"/>
        </authorList>
    </citation>
    <scope>NUCLEOTIDE SEQUENCE [LARGE SCALE GENOMIC DNA]</scope>
    <source>
        <strain evidence="1 2">Costa Rica</strain>
    </source>
</reference>
<name>A0A158PJ54_ANGCS</name>
<evidence type="ECO:0000313" key="1">
    <source>
        <dbReference type="EMBL" id="VDM59926.1"/>
    </source>
</evidence>
<dbReference type="EMBL" id="UYYA01004145">
    <property type="protein sequence ID" value="VDM59926.1"/>
    <property type="molecule type" value="Genomic_DNA"/>
</dbReference>
<dbReference type="InterPro" id="IPR002918">
    <property type="entry name" value="Lipase_EstA/Esterase_EstB"/>
</dbReference>
<dbReference type="OMA" id="IYSHADE"/>